<dbReference type="Pfam" id="PF10067">
    <property type="entry name" value="DUF2306"/>
    <property type="match status" value="1"/>
</dbReference>
<dbReference type="InterPro" id="IPR018750">
    <property type="entry name" value="DUF2306_membrane"/>
</dbReference>
<organism evidence="3 4">
    <name type="scientific">Bradyrhizobium forestalis</name>
    <dbReference type="NCBI Taxonomy" id="1419263"/>
    <lineage>
        <taxon>Bacteria</taxon>
        <taxon>Pseudomonadati</taxon>
        <taxon>Pseudomonadota</taxon>
        <taxon>Alphaproteobacteria</taxon>
        <taxon>Hyphomicrobiales</taxon>
        <taxon>Nitrobacteraceae</taxon>
        <taxon>Bradyrhizobium</taxon>
    </lineage>
</organism>
<dbReference type="AlphaFoldDB" id="A0A2M8RC02"/>
<dbReference type="Proteomes" id="UP000231194">
    <property type="component" value="Unassembled WGS sequence"/>
</dbReference>
<evidence type="ECO:0000313" key="3">
    <source>
        <dbReference type="EMBL" id="PJG55344.1"/>
    </source>
</evidence>
<gene>
    <name evidence="3" type="ORF">CVM73_09760</name>
</gene>
<feature type="transmembrane region" description="Helical" evidence="2">
    <location>
        <begin position="172"/>
        <end position="193"/>
    </location>
</feature>
<keyword evidence="4" id="KW-1185">Reference proteome</keyword>
<sequence length="310" mass="32652">MRKAARPQVFSPITSTPHQPPLHFDMSSTRFLVSSFQRPSKSVTETPAPTAGATWPTPSPTIAAAIKTLIGTRSADLERAEPQSIAPPSGFRPRAVGPARVVAFIIVSSVVFPAGPMAIALGSGSMPLPHPLYLVLPRLPIVFPLHMIASGLALILIPLALFLRYRPPLHRLIGRFAFGCILVGALSALPVALNSQANAIARAGLFVQGVTWLALAGAALHAVRSGNVASHARRMIAVAAVASAAIWLRLVTSAATVLMLPFDEVYAIAAWMCWIVPLAIVIGWTKRHTAADRTVFTAACSAAPSAARAP</sequence>
<evidence type="ECO:0000256" key="1">
    <source>
        <dbReference type="SAM" id="MobiDB-lite"/>
    </source>
</evidence>
<keyword evidence="2" id="KW-0812">Transmembrane</keyword>
<keyword evidence="2" id="KW-1133">Transmembrane helix</keyword>
<feature type="transmembrane region" description="Helical" evidence="2">
    <location>
        <begin position="199"/>
        <end position="223"/>
    </location>
</feature>
<evidence type="ECO:0000313" key="4">
    <source>
        <dbReference type="Proteomes" id="UP000231194"/>
    </source>
</evidence>
<protein>
    <recommendedName>
        <fullName evidence="5">DUF2306 domain-containing protein</fullName>
    </recommendedName>
</protein>
<feature type="transmembrane region" description="Helical" evidence="2">
    <location>
        <begin position="265"/>
        <end position="284"/>
    </location>
</feature>
<name>A0A2M8RC02_9BRAD</name>
<proteinExistence type="predicted"/>
<feature type="region of interest" description="Disordered" evidence="1">
    <location>
        <begin position="1"/>
        <end position="21"/>
    </location>
</feature>
<comment type="caution">
    <text evidence="3">The sequence shown here is derived from an EMBL/GenBank/DDBJ whole genome shotgun (WGS) entry which is preliminary data.</text>
</comment>
<evidence type="ECO:0000256" key="2">
    <source>
        <dbReference type="SAM" id="Phobius"/>
    </source>
</evidence>
<keyword evidence="2" id="KW-0472">Membrane</keyword>
<reference evidence="3 4" key="1">
    <citation type="submission" date="2017-11" db="EMBL/GenBank/DDBJ databases">
        <title>Bradyrhizobium forestalis sp. nov., an efficient nitrogen-fixing bacterium isolated from nodules of forest legume species in the Amazon.</title>
        <authorList>
            <person name="Costa E.M."/>
            <person name="Guimaraes A."/>
            <person name="Carvalho T.S."/>
            <person name="Rodrigues T.L."/>
            <person name="Ribeiro P.R.A."/>
            <person name="Lebbe L."/>
            <person name="Willems A."/>
            <person name="Moreira F.M.S."/>
        </authorList>
    </citation>
    <scope>NUCLEOTIDE SEQUENCE [LARGE SCALE GENOMIC DNA]</scope>
    <source>
        <strain evidence="3 4">INPA54B</strain>
    </source>
</reference>
<feature type="transmembrane region" description="Helical" evidence="2">
    <location>
        <begin position="235"/>
        <end position="259"/>
    </location>
</feature>
<dbReference type="EMBL" id="PGVG01000006">
    <property type="protein sequence ID" value="PJG55344.1"/>
    <property type="molecule type" value="Genomic_DNA"/>
</dbReference>
<feature type="transmembrane region" description="Helical" evidence="2">
    <location>
        <begin position="141"/>
        <end position="163"/>
    </location>
</feature>
<evidence type="ECO:0008006" key="5">
    <source>
        <dbReference type="Google" id="ProtNLM"/>
    </source>
</evidence>
<accession>A0A2M8RC02</accession>
<feature type="transmembrane region" description="Helical" evidence="2">
    <location>
        <begin position="101"/>
        <end position="121"/>
    </location>
</feature>